<evidence type="ECO:0000256" key="1">
    <source>
        <dbReference type="SAM" id="MobiDB-lite"/>
    </source>
</evidence>
<reference evidence="2 3" key="1">
    <citation type="submission" date="2017-08" db="EMBL/GenBank/DDBJ databases">
        <title>Infants hospitalized years apart are colonized by the same room-sourced microbial strains.</title>
        <authorList>
            <person name="Brooks B."/>
            <person name="Olm M.R."/>
            <person name="Firek B.A."/>
            <person name="Baker R."/>
            <person name="Thomas B.C."/>
            <person name="Morowitz M.J."/>
            <person name="Banfield J.F."/>
        </authorList>
    </citation>
    <scope>NUCLEOTIDE SEQUENCE [LARGE SCALE GENOMIC DNA]</scope>
    <source>
        <strain evidence="2">S2_005_001_R2_27</strain>
    </source>
</reference>
<proteinExistence type="predicted"/>
<name>A0A2W5QT67_ANCNO</name>
<dbReference type="AlphaFoldDB" id="A0A2W5QT67"/>
<feature type="region of interest" description="Disordered" evidence="1">
    <location>
        <begin position="183"/>
        <end position="208"/>
    </location>
</feature>
<feature type="compositionally biased region" description="Basic residues" evidence="1">
    <location>
        <begin position="190"/>
        <end position="208"/>
    </location>
</feature>
<comment type="caution">
    <text evidence="2">The sequence shown here is derived from an EMBL/GenBank/DDBJ whole genome shotgun (WGS) entry which is preliminary data.</text>
</comment>
<evidence type="ECO:0000313" key="2">
    <source>
        <dbReference type="EMBL" id="PZQ80338.1"/>
    </source>
</evidence>
<dbReference type="Proteomes" id="UP000248887">
    <property type="component" value="Unassembled WGS sequence"/>
</dbReference>
<gene>
    <name evidence="2" type="ORF">DI549_17365</name>
</gene>
<evidence type="ECO:0000313" key="3">
    <source>
        <dbReference type="Proteomes" id="UP000248887"/>
    </source>
</evidence>
<protein>
    <submittedName>
        <fullName evidence="2">Uncharacterized protein</fullName>
    </submittedName>
</protein>
<organism evidence="2 3">
    <name type="scientific">Ancylobacter novellus</name>
    <name type="common">Thiobacillus novellus</name>
    <dbReference type="NCBI Taxonomy" id="921"/>
    <lineage>
        <taxon>Bacteria</taxon>
        <taxon>Pseudomonadati</taxon>
        <taxon>Pseudomonadota</taxon>
        <taxon>Alphaproteobacteria</taxon>
        <taxon>Hyphomicrobiales</taxon>
        <taxon>Xanthobacteraceae</taxon>
        <taxon>Ancylobacter</taxon>
    </lineage>
</organism>
<sequence length="208" mass="24427">MARNTARTILQRQLDTRRKLWPDLTNQMLWSMDNDGWVAIPRLMPLIMSIMDDLSGKGFPVGQTYLEMWSRIRIEESFLILNRPEEMAFHAGFEGQRALRTWKDRVRRLEGLGFISIQPGPLGDLSYVAFFNPYHIIKRAYLDKKIQEKKWQALMVRANEVNALDIDDIDEFGNIVASEEIKKDNEEKRHASKSRRTARTTRNFKMKP</sequence>
<accession>A0A2W5QT67</accession>
<dbReference type="EMBL" id="QFQD01000066">
    <property type="protein sequence ID" value="PZQ80338.1"/>
    <property type="molecule type" value="Genomic_DNA"/>
</dbReference>